<feature type="compositionally biased region" description="Basic and acidic residues" evidence="1">
    <location>
        <begin position="90"/>
        <end position="104"/>
    </location>
</feature>
<sequence>ERRRSHRIFRRSAVRGVGGRAGDRTDAGRRRRRRRDQRPVLRLLPAAAQPATDRRRRPRHRAGGRRRAGAGRPGAVGARAAGRRRRRRRAEPDHPGRSRRRGDGRPAGGQAPLRREAARAGPGRRRRPAGSGRGRWTARRLGPGHGARHGTADRSPAAGRRGRRRAARRRRLLELARPREMAPGAVLLLPAGRWPAAGHGAVLPDRPGHAARAGAAGDGHQPSLRASADGGDGPAGGRSHPGGDRHVDERGAGAPQRGHLDAVDVLRPLGHPAAAVRGLRHRGDPGRARPQPLRRPRGAVDTEDATLGDRRACRWLRRRGPGLRVGGPGARGGHRQAAPRVRGTGPARAGGDGRRDPVQRRARRHRAHHLGGPARARPGGQYPEQLV</sequence>
<feature type="compositionally biased region" description="Basic residues" evidence="1">
    <location>
        <begin position="1"/>
        <end position="13"/>
    </location>
</feature>
<evidence type="ECO:0000256" key="1">
    <source>
        <dbReference type="SAM" id="MobiDB-lite"/>
    </source>
</evidence>
<feature type="compositionally biased region" description="Low complexity" evidence="1">
    <location>
        <begin position="210"/>
        <end position="229"/>
    </location>
</feature>
<organism evidence="2">
    <name type="scientific">uncultured Friedmanniella sp</name>
    <dbReference type="NCBI Taxonomy" id="335381"/>
    <lineage>
        <taxon>Bacteria</taxon>
        <taxon>Bacillati</taxon>
        <taxon>Actinomycetota</taxon>
        <taxon>Actinomycetes</taxon>
        <taxon>Propionibacteriales</taxon>
        <taxon>Nocardioidaceae</taxon>
        <taxon>Friedmanniella</taxon>
        <taxon>environmental samples</taxon>
    </lineage>
</organism>
<feature type="compositionally biased region" description="Basic residues" evidence="1">
    <location>
        <begin position="54"/>
        <end position="69"/>
    </location>
</feature>
<feature type="region of interest" description="Disordered" evidence="1">
    <location>
        <begin position="199"/>
        <end position="256"/>
    </location>
</feature>
<dbReference type="AlphaFoldDB" id="A0A6J4LSX7"/>
<evidence type="ECO:0000313" key="2">
    <source>
        <dbReference type="EMBL" id="CAA9340033.1"/>
    </source>
</evidence>
<feature type="region of interest" description="Disordered" evidence="1">
    <location>
        <begin position="319"/>
        <end position="387"/>
    </location>
</feature>
<name>A0A6J4LSX7_9ACTN</name>
<feature type="compositionally biased region" description="Gly residues" evidence="1">
    <location>
        <begin position="230"/>
        <end position="240"/>
    </location>
</feature>
<feature type="region of interest" description="Disordered" evidence="1">
    <location>
        <begin position="275"/>
        <end position="304"/>
    </location>
</feature>
<reference evidence="2" key="1">
    <citation type="submission" date="2020-02" db="EMBL/GenBank/DDBJ databases">
        <authorList>
            <person name="Meier V. D."/>
        </authorList>
    </citation>
    <scope>NUCLEOTIDE SEQUENCE</scope>
    <source>
        <strain evidence="2">AVDCRST_MAG61</strain>
    </source>
</reference>
<protein>
    <submittedName>
        <fullName evidence="2">Dehydrogenase</fullName>
    </submittedName>
</protein>
<feature type="compositionally biased region" description="Basic and acidic residues" evidence="1">
    <location>
        <begin position="241"/>
        <end position="251"/>
    </location>
</feature>
<dbReference type="EMBL" id="CADCTT010000414">
    <property type="protein sequence ID" value="CAA9340033.1"/>
    <property type="molecule type" value="Genomic_DNA"/>
</dbReference>
<gene>
    <name evidence="2" type="ORF">AVDCRST_MAG61-3408</name>
</gene>
<feature type="region of interest" description="Disordered" evidence="1">
    <location>
        <begin position="1"/>
        <end position="167"/>
    </location>
</feature>
<feature type="non-terminal residue" evidence="2">
    <location>
        <position position="387"/>
    </location>
</feature>
<feature type="compositionally biased region" description="Low complexity" evidence="1">
    <location>
        <begin position="335"/>
        <end position="349"/>
    </location>
</feature>
<feature type="compositionally biased region" description="Basic residues" evidence="1">
    <location>
        <begin position="360"/>
        <end position="369"/>
    </location>
</feature>
<accession>A0A6J4LSX7</accession>
<feature type="compositionally biased region" description="Low complexity" evidence="1">
    <location>
        <begin position="40"/>
        <end position="51"/>
    </location>
</feature>
<proteinExistence type="predicted"/>
<feature type="non-terminal residue" evidence="2">
    <location>
        <position position="1"/>
    </location>
</feature>